<dbReference type="InterPro" id="IPR023352">
    <property type="entry name" value="MAPEG-like_dom_sf"/>
</dbReference>
<evidence type="ECO:0000256" key="2">
    <source>
        <dbReference type="ARBA" id="ARBA00022692"/>
    </source>
</evidence>
<dbReference type="OrthoDB" id="2122304at2759"/>
<accession>A0A9W9G6H6</accession>
<dbReference type="PANTHER" id="PTHR35371">
    <property type="entry name" value="INNER MEMBRANE PROTEIN"/>
    <property type="match status" value="1"/>
</dbReference>
<sequence>MRSIPHKLRTRPAKVDRFTYHYPGAALRAWRTDSEPCCRTLLLVNWFFAYGVMSTRVTKTRLGIDNNVAPREDLATLGEAAVKAGKIDRRALNKLKRQEAAHANAVEGYSLFVAAILTALFAGVPNETINTIGVWYSLSRLSYSLCYTYIENRSLSYIRSVVWWSGNISCITGLVLAAKKL</sequence>
<protein>
    <recommendedName>
        <fullName evidence="8">Membrane-associated, eicosanoid/glutathione metabolism (MAPEG) protein</fullName>
    </recommendedName>
</protein>
<keyword evidence="3 5" id="KW-1133">Transmembrane helix</keyword>
<name>A0A9W9G6H6_9EURO</name>
<keyword evidence="4 5" id="KW-0472">Membrane</keyword>
<keyword evidence="7" id="KW-1185">Reference proteome</keyword>
<comment type="caution">
    <text evidence="6">The sequence shown here is derived from an EMBL/GenBank/DDBJ whole genome shotgun (WGS) entry which is preliminary data.</text>
</comment>
<dbReference type="SUPFAM" id="SSF161084">
    <property type="entry name" value="MAPEG domain-like"/>
    <property type="match status" value="1"/>
</dbReference>
<dbReference type="Pfam" id="PF01124">
    <property type="entry name" value="MAPEG"/>
    <property type="match status" value="1"/>
</dbReference>
<reference evidence="6" key="1">
    <citation type="submission" date="2022-11" db="EMBL/GenBank/DDBJ databases">
        <authorList>
            <person name="Petersen C."/>
        </authorList>
    </citation>
    <scope>NUCLEOTIDE SEQUENCE</scope>
    <source>
        <strain evidence="6">IBT 30069</strain>
    </source>
</reference>
<gene>
    <name evidence="6" type="ORF">N7456_001451</name>
</gene>
<comment type="subcellular location">
    <subcellularLocation>
        <location evidence="1">Membrane</location>
    </subcellularLocation>
</comment>
<evidence type="ECO:0000256" key="1">
    <source>
        <dbReference type="ARBA" id="ARBA00004370"/>
    </source>
</evidence>
<dbReference type="GO" id="GO:0016020">
    <property type="term" value="C:membrane"/>
    <property type="evidence" value="ECO:0007669"/>
    <property type="project" value="UniProtKB-SubCell"/>
</dbReference>
<evidence type="ECO:0000313" key="6">
    <source>
        <dbReference type="EMBL" id="KAJ5112917.1"/>
    </source>
</evidence>
<dbReference type="Gene3D" id="1.20.120.550">
    <property type="entry name" value="Membrane associated eicosanoid/glutathione metabolism-like domain"/>
    <property type="match status" value="1"/>
</dbReference>
<organism evidence="6 7">
    <name type="scientific">Penicillium angulare</name>
    <dbReference type="NCBI Taxonomy" id="116970"/>
    <lineage>
        <taxon>Eukaryota</taxon>
        <taxon>Fungi</taxon>
        <taxon>Dikarya</taxon>
        <taxon>Ascomycota</taxon>
        <taxon>Pezizomycotina</taxon>
        <taxon>Eurotiomycetes</taxon>
        <taxon>Eurotiomycetidae</taxon>
        <taxon>Eurotiales</taxon>
        <taxon>Aspergillaceae</taxon>
        <taxon>Penicillium</taxon>
    </lineage>
</organism>
<evidence type="ECO:0000313" key="7">
    <source>
        <dbReference type="Proteomes" id="UP001149165"/>
    </source>
</evidence>
<evidence type="ECO:0008006" key="8">
    <source>
        <dbReference type="Google" id="ProtNLM"/>
    </source>
</evidence>
<dbReference type="InterPro" id="IPR001129">
    <property type="entry name" value="Membr-assoc_MAPEG"/>
</dbReference>
<reference evidence="6" key="2">
    <citation type="journal article" date="2023" name="IMA Fungus">
        <title>Comparative genomic study of the Penicillium genus elucidates a diverse pangenome and 15 lateral gene transfer events.</title>
        <authorList>
            <person name="Petersen C."/>
            <person name="Sorensen T."/>
            <person name="Nielsen M.R."/>
            <person name="Sondergaard T.E."/>
            <person name="Sorensen J.L."/>
            <person name="Fitzpatrick D.A."/>
            <person name="Frisvad J.C."/>
            <person name="Nielsen K.L."/>
        </authorList>
    </citation>
    <scope>NUCLEOTIDE SEQUENCE</scope>
    <source>
        <strain evidence="6">IBT 30069</strain>
    </source>
</reference>
<feature type="transmembrane region" description="Helical" evidence="5">
    <location>
        <begin position="106"/>
        <end position="124"/>
    </location>
</feature>
<keyword evidence="2 5" id="KW-0812">Transmembrane</keyword>
<dbReference type="PANTHER" id="PTHR35371:SF2">
    <property type="entry name" value="MAPEG FAMILY PROTEIN"/>
    <property type="match status" value="1"/>
</dbReference>
<feature type="transmembrane region" description="Helical" evidence="5">
    <location>
        <begin position="161"/>
        <end position="178"/>
    </location>
</feature>
<evidence type="ECO:0000256" key="5">
    <source>
        <dbReference type="SAM" id="Phobius"/>
    </source>
</evidence>
<proteinExistence type="predicted"/>
<evidence type="ECO:0000256" key="4">
    <source>
        <dbReference type="ARBA" id="ARBA00023136"/>
    </source>
</evidence>
<dbReference type="AlphaFoldDB" id="A0A9W9G6H6"/>
<dbReference type="Proteomes" id="UP001149165">
    <property type="component" value="Unassembled WGS sequence"/>
</dbReference>
<dbReference type="EMBL" id="JAPQKH010000002">
    <property type="protein sequence ID" value="KAJ5112917.1"/>
    <property type="molecule type" value="Genomic_DNA"/>
</dbReference>
<evidence type="ECO:0000256" key="3">
    <source>
        <dbReference type="ARBA" id="ARBA00022989"/>
    </source>
</evidence>